<dbReference type="PANTHER" id="PTHR43096:SF52">
    <property type="entry name" value="DNAJ HOMOLOG 1, MITOCHONDRIAL-RELATED"/>
    <property type="match status" value="1"/>
</dbReference>
<dbReference type="SUPFAM" id="SSF49493">
    <property type="entry name" value="HSP40/DnaJ peptide-binding domain"/>
    <property type="match status" value="2"/>
</dbReference>
<dbReference type="Pfam" id="PF00226">
    <property type="entry name" value="DnaJ"/>
    <property type="match status" value="1"/>
</dbReference>
<dbReference type="SMART" id="SM00271">
    <property type="entry name" value="DnaJ"/>
    <property type="match status" value="1"/>
</dbReference>
<dbReference type="PROSITE" id="PS50076">
    <property type="entry name" value="DNAJ_2"/>
    <property type="match status" value="1"/>
</dbReference>
<keyword evidence="4" id="KW-1185">Reference proteome</keyword>
<evidence type="ECO:0000256" key="1">
    <source>
        <dbReference type="ARBA" id="ARBA00023186"/>
    </source>
</evidence>
<dbReference type="Gene3D" id="2.60.260.20">
    <property type="entry name" value="Urease metallochaperone UreE, N-terminal domain"/>
    <property type="match status" value="2"/>
</dbReference>
<reference evidence="4" key="1">
    <citation type="journal article" date="2022" name="Int. J. Syst. Evol. Microbiol.">
        <title>Anaeromyxobacter oryzae sp. nov., Anaeromyxobacter diazotrophicus sp. nov. and Anaeromyxobacter paludicola sp. nov., isolated from paddy soils.</title>
        <authorList>
            <person name="Itoh H."/>
            <person name="Xu Z."/>
            <person name="Mise K."/>
            <person name="Masuda Y."/>
            <person name="Ushijima N."/>
            <person name="Hayakawa C."/>
            <person name="Shiratori Y."/>
            <person name="Senoo K."/>
        </authorList>
    </citation>
    <scope>NUCLEOTIDE SEQUENCE [LARGE SCALE GENOMIC DNA]</scope>
    <source>
        <strain evidence="4">Red630</strain>
    </source>
</reference>
<dbReference type="PROSITE" id="PS00636">
    <property type="entry name" value="DNAJ_1"/>
    <property type="match status" value="1"/>
</dbReference>
<organism evidence="3 4">
    <name type="scientific">Anaeromyxobacter paludicola</name>
    <dbReference type="NCBI Taxonomy" id="2918171"/>
    <lineage>
        <taxon>Bacteria</taxon>
        <taxon>Pseudomonadati</taxon>
        <taxon>Myxococcota</taxon>
        <taxon>Myxococcia</taxon>
        <taxon>Myxococcales</taxon>
        <taxon>Cystobacterineae</taxon>
        <taxon>Anaeromyxobacteraceae</taxon>
        <taxon>Anaeromyxobacter</taxon>
    </lineage>
</organism>
<keyword evidence="1" id="KW-0143">Chaperone</keyword>
<name>A0ABM7X887_9BACT</name>
<dbReference type="SUPFAM" id="SSF46565">
    <property type="entry name" value="Chaperone J-domain"/>
    <property type="match status" value="1"/>
</dbReference>
<dbReference type="Proteomes" id="UP001162734">
    <property type="component" value="Chromosome"/>
</dbReference>
<dbReference type="Gene3D" id="1.10.287.110">
    <property type="entry name" value="DnaJ domain"/>
    <property type="match status" value="1"/>
</dbReference>
<proteinExistence type="predicted"/>
<protein>
    <submittedName>
        <fullName evidence="3">Molecular chaperone DnaJ</fullName>
    </submittedName>
</protein>
<feature type="domain" description="J" evidence="2">
    <location>
        <begin position="5"/>
        <end position="70"/>
    </location>
</feature>
<evidence type="ECO:0000313" key="4">
    <source>
        <dbReference type="Proteomes" id="UP001162734"/>
    </source>
</evidence>
<evidence type="ECO:0000259" key="2">
    <source>
        <dbReference type="PROSITE" id="PS50076"/>
    </source>
</evidence>
<evidence type="ECO:0000313" key="3">
    <source>
        <dbReference type="EMBL" id="BDG08060.1"/>
    </source>
</evidence>
<dbReference type="CDD" id="cd10747">
    <property type="entry name" value="DnaJ_C"/>
    <property type="match status" value="1"/>
</dbReference>
<gene>
    <name evidence="3" type="ORF">AMPC_11730</name>
</gene>
<dbReference type="InterPro" id="IPR008971">
    <property type="entry name" value="HSP40/DnaJ_pept-bd"/>
</dbReference>
<dbReference type="PANTHER" id="PTHR43096">
    <property type="entry name" value="DNAJ HOMOLOG 1, MITOCHONDRIAL-RELATED"/>
    <property type="match status" value="1"/>
</dbReference>
<dbReference type="Pfam" id="PF01556">
    <property type="entry name" value="DnaJ_C"/>
    <property type="match status" value="1"/>
</dbReference>
<dbReference type="CDD" id="cd06257">
    <property type="entry name" value="DnaJ"/>
    <property type="match status" value="1"/>
</dbReference>
<dbReference type="RefSeq" id="WP_248345193.1">
    <property type="nucleotide sequence ID" value="NZ_AP025592.1"/>
</dbReference>
<dbReference type="InterPro" id="IPR002939">
    <property type="entry name" value="DnaJ_C"/>
</dbReference>
<dbReference type="InterPro" id="IPR001623">
    <property type="entry name" value="DnaJ_domain"/>
</dbReference>
<dbReference type="InterPro" id="IPR018253">
    <property type="entry name" value="DnaJ_domain_CS"/>
</dbReference>
<accession>A0ABM7X887</accession>
<dbReference type="EMBL" id="AP025592">
    <property type="protein sequence ID" value="BDG08060.1"/>
    <property type="molecule type" value="Genomic_DNA"/>
</dbReference>
<dbReference type="InterPro" id="IPR036869">
    <property type="entry name" value="J_dom_sf"/>
</dbReference>
<dbReference type="PRINTS" id="PR00625">
    <property type="entry name" value="JDOMAIN"/>
</dbReference>
<sequence length="318" mass="34394">MPEHDLYDILGVARAASADEIKKAYRRLAKKYHPDVNPGNKAAEEKFKEVTAAFEVLSDQKKRALYDEFGPDSLRSGFDEKKAEAYRQWKRQGAPAGGMPFDFGDYERVHVGDFGDFDFGDLFGQIFGGGRAGRARARRGPTQGANAEAELAIDLRDAVTGAERDVRIEGRTLRVKIPAGVSDGAQIRLAGQGGPGANGGAAGDLYLRIRLREHPLVRRDGRDLTLDLPVTVPEAALGAEVTMPTFEGPVKLRVPAGAQSGTRLRLRGKGLPDLKGGARGDLYAVVRIVLPEASDRLQQAVQPLQPLYKGDPRAGLSL</sequence>